<feature type="compositionally biased region" description="Polar residues" evidence="1">
    <location>
        <begin position="28"/>
        <end position="40"/>
    </location>
</feature>
<feature type="region of interest" description="Disordered" evidence="1">
    <location>
        <begin position="109"/>
        <end position="135"/>
    </location>
</feature>
<dbReference type="EMBL" id="GG662512">
    <property type="protein sequence ID" value="EAS02994.4"/>
    <property type="molecule type" value="Genomic_DNA"/>
</dbReference>
<dbReference type="KEGG" id="tet:TTHERM_00494550"/>
<feature type="compositionally biased region" description="Polar residues" evidence="1">
    <location>
        <begin position="117"/>
        <end position="135"/>
    </location>
</feature>
<dbReference type="RefSeq" id="XP_001023239.4">
    <property type="nucleotide sequence ID" value="XM_001023239.4"/>
</dbReference>
<organism evidence="2 3">
    <name type="scientific">Tetrahymena thermophila (strain SB210)</name>
    <dbReference type="NCBI Taxonomy" id="312017"/>
    <lineage>
        <taxon>Eukaryota</taxon>
        <taxon>Sar</taxon>
        <taxon>Alveolata</taxon>
        <taxon>Ciliophora</taxon>
        <taxon>Intramacronucleata</taxon>
        <taxon>Oligohymenophorea</taxon>
        <taxon>Hymenostomatida</taxon>
        <taxon>Tetrahymenina</taxon>
        <taxon>Tetrahymenidae</taxon>
        <taxon>Tetrahymena</taxon>
    </lineage>
</organism>
<accession>I7MHI1</accession>
<evidence type="ECO:0000313" key="2">
    <source>
        <dbReference type="EMBL" id="EAS02994.4"/>
    </source>
</evidence>
<name>I7MHI1_TETTS</name>
<dbReference type="Proteomes" id="UP000009168">
    <property type="component" value="Unassembled WGS sequence"/>
</dbReference>
<evidence type="ECO:0000256" key="1">
    <source>
        <dbReference type="SAM" id="MobiDB-lite"/>
    </source>
</evidence>
<reference evidence="3" key="1">
    <citation type="journal article" date="2006" name="PLoS Biol.">
        <title>Macronuclear genome sequence of the ciliate Tetrahymena thermophila, a model eukaryote.</title>
        <authorList>
            <person name="Eisen J.A."/>
            <person name="Coyne R.S."/>
            <person name="Wu M."/>
            <person name="Wu D."/>
            <person name="Thiagarajan M."/>
            <person name="Wortman J.R."/>
            <person name="Badger J.H."/>
            <person name="Ren Q."/>
            <person name="Amedeo P."/>
            <person name="Jones K.M."/>
            <person name="Tallon L.J."/>
            <person name="Delcher A.L."/>
            <person name="Salzberg S.L."/>
            <person name="Silva J.C."/>
            <person name="Haas B.J."/>
            <person name="Majoros W.H."/>
            <person name="Farzad M."/>
            <person name="Carlton J.M."/>
            <person name="Smith R.K. Jr."/>
            <person name="Garg J."/>
            <person name="Pearlman R.E."/>
            <person name="Karrer K.M."/>
            <person name="Sun L."/>
            <person name="Manning G."/>
            <person name="Elde N.C."/>
            <person name="Turkewitz A.P."/>
            <person name="Asai D.J."/>
            <person name="Wilkes D.E."/>
            <person name="Wang Y."/>
            <person name="Cai H."/>
            <person name="Collins K."/>
            <person name="Stewart B.A."/>
            <person name="Lee S.R."/>
            <person name="Wilamowska K."/>
            <person name="Weinberg Z."/>
            <person name="Ruzzo W.L."/>
            <person name="Wloga D."/>
            <person name="Gaertig J."/>
            <person name="Frankel J."/>
            <person name="Tsao C.-C."/>
            <person name="Gorovsky M.A."/>
            <person name="Keeling P.J."/>
            <person name="Waller R.F."/>
            <person name="Patron N.J."/>
            <person name="Cherry J.M."/>
            <person name="Stover N.A."/>
            <person name="Krieger C.J."/>
            <person name="del Toro C."/>
            <person name="Ryder H.F."/>
            <person name="Williamson S.C."/>
            <person name="Barbeau R.A."/>
            <person name="Hamilton E.P."/>
            <person name="Orias E."/>
        </authorList>
    </citation>
    <scope>NUCLEOTIDE SEQUENCE [LARGE SCALE GENOMIC DNA]</scope>
    <source>
        <strain evidence="3">SB210</strain>
    </source>
</reference>
<feature type="compositionally biased region" description="Low complexity" evidence="1">
    <location>
        <begin position="14"/>
        <end position="27"/>
    </location>
</feature>
<dbReference type="eggNOG" id="ENOG502T1SA">
    <property type="taxonomic scope" value="Eukaryota"/>
</dbReference>
<feature type="region of interest" description="Disordered" evidence="1">
    <location>
        <begin position="14"/>
        <end position="73"/>
    </location>
</feature>
<keyword evidence="3" id="KW-1185">Reference proteome</keyword>
<gene>
    <name evidence="2" type="ORF">TTHERM_00494550</name>
</gene>
<evidence type="ECO:0000313" key="3">
    <source>
        <dbReference type="Proteomes" id="UP000009168"/>
    </source>
</evidence>
<dbReference type="GeneID" id="7843423"/>
<feature type="compositionally biased region" description="Low complexity" evidence="1">
    <location>
        <begin position="41"/>
        <end position="54"/>
    </location>
</feature>
<sequence length="283" mass="32530">MSFNPHEILFRLRSQQQNTNSNTSNSQEPRQATNNQSNRANFGNTFTNQGNNNQKSDINNFESRDNYGQQQQFQQQPFNQATYNNYQLNNLQSQKNQFISIANNLNNNQKNNFKGSVPNSNSVDMKQKSQNQHSTQQGILFNTNMQNNEENVQTQGESKAVDSNGNPLVDYLLTKVNLLEKNVIELQSKNSQAKQQASSPQRRVKTEVIYDEVAEVISREPVDKILQKKEKNFVPFASKNSKRFSQPKVAGKLNLEQLQKIMNEYPQLQKPIINIKLTEEDLN</sequence>
<dbReference type="OrthoDB" id="306151at2759"/>
<protein>
    <submittedName>
        <fullName evidence="2">Uncharacterized protein</fullName>
    </submittedName>
</protein>
<dbReference type="AlphaFoldDB" id="I7MHI1"/>
<proteinExistence type="predicted"/>
<dbReference type="InParanoid" id="I7MHI1"/>